<dbReference type="InterPro" id="IPR024535">
    <property type="entry name" value="RHGA/B-epi-like_pectate_lyase"/>
</dbReference>
<dbReference type="PANTHER" id="PTHR31339:SF9">
    <property type="entry name" value="PLASMIN AND FIBRONECTIN-BINDING PROTEIN A"/>
    <property type="match status" value="1"/>
</dbReference>
<dbReference type="Pfam" id="PF00295">
    <property type="entry name" value="Glyco_hydro_28"/>
    <property type="match status" value="1"/>
</dbReference>
<dbReference type="GO" id="GO:0005975">
    <property type="term" value="P:carbohydrate metabolic process"/>
    <property type="evidence" value="ECO:0007669"/>
    <property type="project" value="InterPro"/>
</dbReference>
<evidence type="ECO:0000259" key="5">
    <source>
        <dbReference type="Pfam" id="PF12708"/>
    </source>
</evidence>
<dbReference type="InterPro" id="IPR000743">
    <property type="entry name" value="Glyco_hydro_28"/>
</dbReference>
<proteinExistence type="inferred from homology"/>
<dbReference type="GO" id="GO:0004650">
    <property type="term" value="F:polygalacturonase activity"/>
    <property type="evidence" value="ECO:0007669"/>
    <property type="project" value="InterPro"/>
</dbReference>
<name>A0A9D1AFY1_9FIRM</name>
<accession>A0A9D1AFY1</accession>
<gene>
    <name evidence="6" type="ORF">IAB90_04355</name>
</gene>
<comment type="similarity">
    <text evidence="1 4">Belongs to the glycosyl hydrolase 28 family.</text>
</comment>
<dbReference type="PANTHER" id="PTHR31339">
    <property type="entry name" value="PECTIN LYASE-RELATED"/>
    <property type="match status" value="1"/>
</dbReference>
<evidence type="ECO:0000256" key="3">
    <source>
        <dbReference type="ARBA" id="ARBA00023295"/>
    </source>
</evidence>
<reference evidence="6" key="1">
    <citation type="submission" date="2020-10" db="EMBL/GenBank/DDBJ databases">
        <authorList>
            <person name="Gilroy R."/>
        </authorList>
    </citation>
    <scope>NUCLEOTIDE SEQUENCE</scope>
    <source>
        <strain evidence="6">ChiW25-3613</strain>
    </source>
</reference>
<dbReference type="InterPro" id="IPR006626">
    <property type="entry name" value="PbH1"/>
</dbReference>
<dbReference type="Proteomes" id="UP000824179">
    <property type="component" value="Unassembled WGS sequence"/>
</dbReference>
<keyword evidence="3 4" id="KW-0326">Glycosidase</keyword>
<feature type="domain" description="Rhamnogalacturonase A/B/Epimerase-like pectate lyase" evidence="5">
    <location>
        <begin position="79"/>
        <end position="141"/>
    </location>
</feature>
<dbReference type="AlphaFoldDB" id="A0A9D1AFY1"/>
<dbReference type="SUPFAM" id="SSF51126">
    <property type="entry name" value="Pectin lyase-like"/>
    <property type="match status" value="1"/>
</dbReference>
<dbReference type="InterPro" id="IPR051801">
    <property type="entry name" value="GH28_Enzymes"/>
</dbReference>
<dbReference type="InterPro" id="IPR011050">
    <property type="entry name" value="Pectin_lyase_fold/virulence"/>
</dbReference>
<dbReference type="Pfam" id="PF12708">
    <property type="entry name" value="Pect-lyase_RHGA_epim"/>
    <property type="match status" value="1"/>
</dbReference>
<evidence type="ECO:0000313" key="6">
    <source>
        <dbReference type="EMBL" id="HIR39598.1"/>
    </source>
</evidence>
<dbReference type="EMBL" id="DVHB01000075">
    <property type="protein sequence ID" value="HIR39598.1"/>
    <property type="molecule type" value="Genomic_DNA"/>
</dbReference>
<dbReference type="InterPro" id="IPR012334">
    <property type="entry name" value="Pectin_lyas_fold"/>
</dbReference>
<dbReference type="PROSITE" id="PS00502">
    <property type="entry name" value="POLYGALACTURONASE"/>
    <property type="match status" value="1"/>
</dbReference>
<evidence type="ECO:0000256" key="1">
    <source>
        <dbReference type="ARBA" id="ARBA00008834"/>
    </source>
</evidence>
<dbReference type="Gene3D" id="2.160.20.10">
    <property type="entry name" value="Single-stranded right-handed beta-helix, Pectin lyase-like"/>
    <property type="match status" value="1"/>
</dbReference>
<organism evidence="6 7">
    <name type="scientific">Candidatus Coproplasma stercoripullorum</name>
    <dbReference type="NCBI Taxonomy" id="2840751"/>
    <lineage>
        <taxon>Bacteria</taxon>
        <taxon>Bacillati</taxon>
        <taxon>Bacillota</taxon>
        <taxon>Clostridia</taxon>
        <taxon>Eubacteriales</taxon>
        <taxon>Candidatus Coproplasma</taxon>
    </lineage>
</organism>
<protein>
    <submittedName>
        <fullName evidence="6">Glycoside hydrolase family 28 protein</fullName>
    </submittedName>
</protein>
<sequence length="513" mass="57462">MFKKLFSSSTSACFEFDNSNPFRHPDGKYIIFLNGVKAGEADTNVFSLFNLQPDTEYAVTVSNDEFAFRFKTDSETGVVDVRALGAKGDGKSDDTYYVQMAIDSCPRGGRVLLPEGSYYVRPIVLKSDITLELKKGAQLLGSTREEDYPYIPARIYNDDGSEEIMASWEGDPFDCHQSFVSAYRQRNIKIVGEGAINGNADKSTWWATPKGRKVARPRLVFLNKCENVVFHGVTCKNSAAWNLHPFFSKNLGFFDVKVQNPYTGPNTDGLDPESCDKVDIVGCTFSVGDDCVAIKSGKVYMGKTYKTPANRHTLRNNLFQDGHGAIVLGSEMSGGVTNLTVSQCLFKHTDRGLRIKTRRGRGKDAIIDGVVFENIKMENVITPLVVNMYYFCDPDGHTEYVWSRKPHPVDEGTPYIGSFRFKDIDCEDCECMCGYFDGLVEQPIGEIVLENVHFGFKKDAKPFKPAMLEFVREYCKEGLYIDNVEKVVLKNVTFEGVEGDHIIEKNCGELVIE</sequence>
<evidence type="ECO:0000313" key="7">
    <source>
        <dbReference type="Proteomes" id="UP000824179"/>
    </source>
</evidence>
<dbReference type="SMART" id="SM00710">
    <property type="entry name" value="PbH1"/>
    <property type="match status" value="4"/>
</dbReference>
<comment type="caution">
    <text evidence="6">The sequence shown here is derived from an EMBL/GenBank/DDBJ whole genome shotgun (WGS) entry which is preliminary data.</text>
</comment>
<reference evidence="6" key="2">
    <citation type="journal article" date="2021" name="PeerJ">
        <title>Extensive microbial diversity within the chicken gut microbiome revealed by metagenomics and culture.</title>
        <authorList>
            <person name="Gilroy R."/>
            <person name="Ravi A."/>
            <person name="Getino M."/>
            <person name="Pursley I."/>
            <person name="Horton D.L."/>
            <person name="Alikhan N.F."/>
            <person name="Baker D."/>
            <person name="Gharbi K."/>
            <person name="Hall N."/>
            <person name="Watson M."/>
            <person name="Adriaenssens E.M."/>
            <person name="Foster-Nyarko E."/>
            <person name="Jarju S."/>
            <person name="Secka A."/>
            <person name="Antonio M."/>
            <person name="Oren A."/>
            <person name="Chaudhuri R.R."/>
            <person name="La Ragione R."/>
            <person name="Hildebrand F."/>
            <person name="Pallen M.J."/>
        </authorList>
    </citation>
    <scope>NUCLEOTIDE SEQUENCE</scope>
    <source>
        <strain evidence="6">ChiW25-3613</strain>
    </source>
</reference>
<evidence type="ECO:0000256" key="2">
    <source>
        <dbReference type="ARBA" id="ARBA00022801"/>
    </source>
</evidence>
<keyword evidence="2 4" id="KW-0378">Hydrolase</keyword>
<evidence type="ECO:0000256" key="4">
    <source>
        <dbReference type="RuleBase" id="RU361169"/>
    </source>
</evidence>